<dbReference type="SUPFAM" id="SSF56219">
    <property type="entry name" value="DNase I-like"/>
    <property type="match status" value="1"/>
</dbReference>
<dbReference type="InterPro" id="IPR036691">
    <property type="entry name" value="Endo/exonu/phosph_ase_sf"/>
</dbReference>
<feature type="chain" id="PRO_5017968993" evidence="1">
    <location>
        <begin position="20"/>
        <end position="275"/>
    </location>
</feature>
<evidence type="ECO:0000259" key="2">
    <source>
        <dbReference type="Pfam" id="PF03372"/>
    </source>
</evidence>
<protein>
    <submittedName>
        <fullName evidence="3">Endonuclease/exonuclease/phosphatase family protein</fullName>
    </submittedName>
</protein>
<accession>A0A3G9G790</accession>
<dbReference type="OrthoDB" id="9793162at2"/>
<name>A0A3G9G790_9CAUL</name>
<keyword evidence="3" id="KW-0269">Exonuclease</keyword>
<sequence>MKLLPLLAAALLAAAPASAESLRLMSYNIRYANPQDVPPWPERGPRMAAQIAFLAPDVLGVQEALLPMVDDLSQALEDYDHYGVGRDDGAKAGESTTVFWRRDRFEKVSATTQWCGQTPDTPSKDADAAFPRTFTRLILKDKLSGQVFDVRNAHFDHVGVKARENCAAQILSLPTVPGAHLIVLGDFNTGMDSAPYKRFTADTSPLKDSRVASARRFGPIGTFNGFDIRQTDGEAIDHIFVDRALSVTRFATLTDSFSGKVISDHFPIVADIELK</sequence>
<reference evidence="4" key="1">
    <citation type="journal article" date="2017" name="Biotechnol. Biofuels">
        <title>Evaluation of environmental bacterial communities as a factor affecting the growth of duckweed Lemna minor.</title>
        <authorList>
            <person name="Ishizawa H."/>
            <person name="Kuroda M."/>
            <person name="Morikawa M."/>
            <person name="Ike M."/>
        </authorList>
    </citation>
    <scope>NUCLEOTIDE SEQUENCE [LARGE SCALE GENOMIC DNA]</scope>
    <source>
        <strain evidence="4">M6</strain>
    </source>
</reference>
<evidence type="ECO:0000313" key="3">
    <source>
        <dbReference type="EMBL" id="BBF80148.1"/>
    </source>
</evidence>
<keyword evidence="3" id="KW-0378">Hydrolase</keyword>
<dbReference type="CDD" id="cd09083">
    <property type="entry name" value="EEP-1"/>
    <property type="match status" value="1"/>
</dbReference>
<dbReference type="AlphaFoldDB" id="A0A3G9G790"/>
<feature type="domain" description="Endonuclease/exonuclease/phosphatase" evidence="2">
    <location>
        <begin position="25"/>
        <end position="265"/>
    </location>
</feature>
<keyword evidence="3" id="KW-0255">Endonuclease</keyword>
<evidence type="ECO:0000313" key="4">
    <source>
        <dbReference type="Proteomes" id="UP000278756"/>
    </source>
</evidence>
<evidence type="ECO:0000256" key="1">
    <source>
        <dbReference type="SAM" id="SignalP"/>
    </source>
</evidence>
<dbReference type="Proteomes" id="UP000278756">
    <property type="component" value="Chromosome 1"/>
</dbReference>
<dbReference type="Pfam" id="PF03372">
    <property type="entry name" value="Exo_endo_phos"/>
    <property type="match status" value="1"/>
</dbReference>
<feature type="signal peptide" evidence="1">
    <location>
        <begin position="1"/>
        <end position="19"/>
    </location>
</feature>
<proteinExistence type="predicted"/>
<dbReference type="GO" id="GO:0000175">
    <property type="term" value="F:3'-5'-RNA exonuclease activity"/>
    <property type="evidence" value="ECO:0007669"/>
    <property type="project" value="TreeGrafter"/>
</dbReference>
<dbReference type="InterPro" id="IPR005135">
    <property type="entry name" value="Endo/exonuclease/phosphatase"/>
</dbReference>
<dbReference type="Gene3D" id="3.60.10.10">
    <property type="entry name" value="Endonuclease/exonuclease/phosphatase"/>
    <property type="match status" value="1"/>
</dbReference>
<keyword evidence="3" id="KW-0540">Nuclease</keyword>
<reference evidence="4" key="2">
    <citation type="journal article" date="2017" name="Plant Physiol. Biochem.">
        <title>Differential oxidative and antioxidative response of duckweed Lemna minor toward plant growth promoting/inhibiting bacteria.</title>
        <authorList>
            <person name="Ishizawa H."/>
            <person name="Kuroda M."/>
            <person name="Morikawa M."/>
            <person name="Ike M."/>
        </authorList>
    </citation>
    <scope>NUCLEOTIDE SEQUENCE [LARGE SCALE GENOMIC DNA]</scope>
    <source>
        <strain evidence="4">M6</strain>
    </source>
</reference>
<dbReference type="RefSeq" id="WP_126420378.1">
    <property type="nucleotide sequence ID" value="NZ_AP018827.1"/>
</dbReference>
<dbReference type="GO" id="GO:0004519">
    <property type="term" value="F:endonuclease activity"/>
    <property type="evidence" value="ECO:0007669"/>
    <property type="project" value="UniProtKB-KW"/>
</dbReference>
<dbReference type="PANTHER" id="PTHR12121:SF36">
    <property type="entry name" value="ENDONUCLEASE_EXONUCLEASE_PHOSPHATASE DOMAIN-CONTAINING PROTEIN"/>
    <property type="match status" value="1"/>
</dbReference>
<dbReference type="PANTHER" id="PTHR12121">
    <property type="entry name" value="CARBON CATABOLITE REPRESSOR PROTEIN 4"/>
    <property type="match status" value="1"/>
</dbReference>
<dbReference type="InterPro" id="IPR050410">
    <property type="entry name" value="CCR4/nocturin_mRNA_transcr"/>
</dbReference>
<keyword evidence="1" id="KW-0732">Signal</keyword>
<gene>
    <name evidence="3" type="ORF">EM6_0726</name>
</gene>
<organism evidence="3 4">
    <name type="scientific">Asticcacaulis excentricus</name>
    <dbReference type="NCBI Taxonomy" id="78587"/>
    <lineage>
        <taxon>Bacteria</taxon>
        <taxon>Pseudomonadati</taxon>
        <taxon>Pseudomonadota</taxon>
        <taxon>Alphaproteobacteria</taxon>
        <taxon>Caulobacterales</taxon>
        <taxon>Caulobacteraceae</taxon>
        <taxon>Asticcacaulis</taxon>
    </lineage>
</organism>
<dbReference type="EMBL" id="AP018827">
    <property type="protein sequence ID" value="BBF80148.1"/>
    <property type="molecule type" value="Genomic_DNA"/>
</dbReference>